<feature type="transmembrane region" description="Helical" evidence="1">
    <location>
        <begin position="48"/>
        <end position="68"/>
    </location>
</feature>
<reference evidence="2 3" key="1">
    <citation type="journal article" date="2019" name="Int. J. Syst. Evol. Microbiol.">
        <title>The Global Catalogue of Microorganisms (GCM) 10K type strain sequencing project: providing services to taxonomists for standard genome sequencing and annotation.</title>
        <authorList>
            <consortium name="The Broad Institute Genomics Platform"/>
            <consortium name="The Broad Institute Genome Sequencing Center for Infectious Disease"/>
            <person name="Wu L."/>
            <person name="Ma J."/>
        </authorList>
    </citation>
    <scope>NUCLEOTIDE SEQUENCE [LARGE SCALE GENOMIC DNA]</scope>
    <source>
        <strain evidence="2 3">JCM 13249</strain>
    </source>
</reference>
<evidence type="ECO:0000313" key="3">
    <source>
        <dbReference type="Proteomes" id="UP001500655"/>
    </source>
</evidence>
<dbReference type="RefSeq" id="WP_344077249.1">
    <property type="nucleotide sequence ID" value="NZ_BAAALS010000003.1"/>
</dbReference>
<organism evidence="2 3">
    <name type="scientific">Luedemannella helvata</name>
    <dbReference type="NCBI Taxonomy" id="349315"/>
    <lineage>
        <taxon>Bacteria</taxon>
        <taxon>Bacillati</taxon>
        <taxon>Actinomycetota</taxon>
        <taxon>Actinomycetes</taxon>
        <taxon>Micromonosporales</taxon>
        <taxon>Micromonosporaceae</taxon>
        <taxon>Luedemannella</taxon>
    </lineage>
</organism>
<name>A0ABN2JW77_9ACTN</name>
<dbReference type="Proteomes" id="UP001500655">
    <property type="component" value="Unassembled WGS sequence"/>
</dbReference>
<gene>
    <name evidence="2" type="ORF">GCM10009681_09740</name>
</gene>
<evidence type="ECO:0000256" key="1">
    <source>
        <dbReference type="SAM" id="Phobius"/>
    </source>
</evidence>
<keyword evidence="1" id="KW-0472">Membrane</keyword>
<evidence type="ECO:0000313" key="2">
    <source>
        <dbReference type="EMBL" id="GAA1741040.1"/>
    </source>
</evidence>
<feature type="transmembrane region" description="Helical" evidence="1">
    <location>
        <begin position="12"/>
        <end position="36"/>
    </location>
</feature>
<keyword evidence="1" id="KW-1133">Transmembrane helix</keyword>
<feature type="transmembrane region" description="Helical" evidence="1">
    <location>
        <begin position="106"/>
        <end position="124"/>
    </location>
</feature>
<protein>
    <recommendedName>
        <fullName evidence="4">DUF4267 domain-containing protein</fullName>
    </recommendedName>
</protein>
<accession>A0ABN2JW77</accession>
<sequence>MVTARRGMPRHVRVLWGGLVAVLCYGTVVHIGQLVAGGLTPYDWAPPWLAGYFTSLTLVDPLAAGLLWARRAAGLHLAVAVLVTDAAANGYAAYGLGEGGTTARVAHAVITTLAAVSLAAAPVIRPYLRSRGRSPVQ</sequence>
<dbReference type="EMBL" id="BAAALS010000003">
    <property type="protein sequence ID" value="GAA1741040.1"/>
    <property type="molecule type" value="Genomic_DNA"/>
</dbReference>
<keyword evidence="1" id="KW-0812">Transmembrane</keyword>
<feature type="transmembrane region" description="Helical" evidence="1">
    <location>
        <begin position="75"/>
        <end position="94"/>
    </location>
</feature>
<proteinExistence type="predicted"/>
<evidence type="ECO:0008006" key="4">
    <source>
        <dbReference type="Google" id="ProtNLM"/>
    </source>
</evidence>
<comment type="caution">
    <text evidence="2">The sequence shown here is derived from an EMBL/GenBank/DDBJ whole genome shotgun (WGS) entry which is preliminary data.</text>
</comment>
<keyword evidence="3" id="KW-1185">Reference proteome</keyword>